<sequence length="340" mass="37537">MTEARQAPQTSTSLTADDVAAIAAARDRVAIYDTSHWGRLQLTDRDRLTFLHNQTTNDFKALQPGQGCQTIFVTSTARTIDLATAYVLEDAIIVQVSPNRREYLMKWLDRYIFFGDRVQLADITDSTACITILGSESDSLLNQLQVPPLAEQVEAYHQLVELAGVPVRIAVGTNLGLPGYTLILPVEQRDTVWQTLLNASALPLSDRAWEVLRVQQGRPLPDQELTEDFNAVEACLWQAISLNKGCYIGQETIARLDTYKGVKQQIWGIRLSQLVEPETPIQLGEEKVGKLTSVTTTPTEVFGLGYVRTKAAGAGAIVQIGEAEGTLVEVPFLQRDRTNP</sequence>
<accession>A0A7C3PJW9</accession>
<dbReference type="NCBIfam" id="TIGR03317">
    <property type="entry name" value="ygfZ_signature"/>
    <property type="match status" value="1"/>
</dbReference>
<protein>
    <submittedName>
        <fullName evidence="3">Folate-binding protein</fullName>
    </submittedName>
</protein>
<gene>
    <name evidence="3" type="ORF">ENR64_26645</name>
</gene>
<dbReference type="Gene3D" id="3.30.1360.120">
    <property type="entry name" value="Probable tRNA modification gtpase trme, domain 1"/>
    <property type="match status" value="1"/>
</dbReference>
<evidence type="ECO:0000313" key="3">
    <source>
        <dbReference type="EMBL" id="HFN01260.1"/>
    </source>
</evidence>
<keyword evidence="1" id="KW-0809">Transit peptide</keyword>
<dbReference type="PANTHER" id="PTHR43757">
    <property type="entry name" value="AMINOMETHYLTRANSFERASE"/>
    <property type="match status" value="1"/>
</dbReference>
<dbReference type="InterPro" id="IPR027266">
    <property type="entry name" value="TrmE/GcvT-like"/>
</dbReference>
<dbReference type="InterPro" id="IPR017703">
    <property type="entry name" value="YgfZ/GCV_T_CS"/>
</dbReference>
<evidence type="ECO:0000256" key="1">
    <source>
        <dbReference type="ARBA" id="ARBA00022946"/>
    </source>
</evidence>
<proteinExistence type="predicted"/>
<dbReference type="SUPFAM" id="SSF103025">
    <property type="entry name" value="Folate-binding domain"/>
    <property type="match status" value="1"/>
</dbReference>
<comment type="caution">
    <text evidence="3">The sequence shown here is derived from an EMBL/GenBank/DDBJ whole genome shotgun (WGS) entry which is preliminary data.</text>
</comment>
<name>A0A7C3PJW9_9CYAN</name>
<evidence type="ECO:0000259" key="2">
    <source>
        <dbReference type="Pfam" id="PF01571"/>
    </source>
</evidence>
<reference evidence="3" key="1">
    <citation type="journal article" date="2020" name="mSystems">
        <title>Genome- and Community-Level Interaction Insights into Carbon Utilization and Element Cycling Functions of Hydrothermarchaeota in Hydrothermal Sediment.</title>
        <authorList>
            <person name="Zhou Z."/>
            <person name="Liu Y."/>
            <person name="Xu W."/>
            <person name="Pan J."/>
            <person name="Luo Z.H."/>
            <person name="Li M."/>
        </authorList>
    </citation>
    <scope>NUCLEOTIDE SEQUENCE [LARGE SCALE GENOMIC DNA]</scope>
    <source>
        <strain evidence="3">SpSt-418</strain>
    </source>
</reference>
<feature type="domain" description="GCVT N-terminal" evidence="2">
    <location>
        <begin position="22"/>
        <end position="244"/>
    </location>
</feature>
<dbReference type="PIRSF" id="PIRSF006487">
    <property type="entry name" value="GcvT"/>
    <property type="match status" value="1"/>
</dbReference>
<dbReference type="Pfam" id="PF01571">
    <property type="entry name" value="GCV_T"/>
    <property type="match status" value="1"/>
</dbReference>
<dbReference type="InterPro" id="IPR006222">
    <property type="entry name" value="GCVT_N"/>
</dbReference>
<dbReference type="AlphaFoldDB" id="A0A7C3PJW9"/>
<dbReference type="PANTHER" id="PTHR43757:SF14">
    <property type="entry name" value="GLYCINE CLEAVAGE T-PROTEIN FAMILY"/>
    <property type="match status" value="1"/>
</dbReference>
<dbReference type="EMBL" id="DSRU01000391">
    <property type="protein sequence ID" value="HFN01260.1"/>
    <property type="molecule type" value="Genomic_DNA"/>
</dbReference>
<dbReference type="InterPro" id="IPR028896">
    <property type="entry name" value="GcvT/YgfZ/DmdA"/>
</dbReference>
<organism evidence="3">
    <name type="scientific">Oscillatoriales cyanobacterium SpSt-418</name>
    <dbReference type="NCBI Taxonomy" id="2282169"/>
    <lineage>
        <taxon>Bacteria</taxon>
        <taxon>Bacillati</taxon>
        <taxon>Cyanobacteriota</taxon>
        <taxon>Cyanophyceae</taxon>
        <taxon>Oscillatoriophycideae</taxon>
        <taxon>Oscillatoriales</taxon>
    </lineage>
</organism>